<dbReference type="Pfam" id="PF14067">
    <property type="entry name" value="LssY_C"/>
    <property type="match status" value="1"/>
</dbReference>
<dbReference type="EMBL" id="CP159925">
    <property type="protein sequence ID" value="XCO75642.1"/>
    <property type="molecule type" value="Genomic_DNA"/>
</dbReference>
<dbReference type="InterPro" id="IPR000326">
    <property type="entry name" value="PAP2/HPO"/>
</dbReference>
<dbReference type="Pfam" id="PF09335">
    <property type="entry name" value="VTT_dom"/>
    <property type="match status" value="1"/>
</dbReference>
<feature type="transmembrane region" description="Helical" evidence="7">
    <location>
        <begin position="359"/>
        <end position="381"/>
    </location>
</feature>
<keyword evidence="6 7" id="KW-0472">Membrane</keyword>
<feature type="transmembrane region" description="Helical" evidence="7">
    <location>
        <begin position="180"/>
        <end position="202"/>
    </location>
</feature>
<feature type="domain" description="LssY-like C-terminal" evidence="10">
    <location>
        <begin position="497"/>
        <end position="607"/>
    </location>
</feature>
<evidence type="ECO:0000259" key="10">
    <source>
        <dbReference type="Pfam" id="PF14067"/>
    </source>
</evidence>
<name>A0AAU8MVL6_9GAMM</name>
<accession>A0AAU8MVL6</accession>
<keyword evidence="3" id="KW-1003">Cell membrane</keyword>
<evidence type="ECO:0000256" key="6">
    <source>
        <dbReference type="ARBA" id="ARBA00023136"/>
    </source>
</evidence>
<evidence type="ECO:0000256" key="4">
    <source>
        <dbReference type="ARBA" id="ARBA00022692"/>
    </source>
</evidence>
<feature type="domain" description="VTT" evidence="9">
    <location>
        <begin position="40"/>
        <end position="163"/>
    </location>
</feature>
<dbReference type="AlphaFoldDB" id="A0AAU8MVL6"/>
<dbReference type="PANTHER" id="PTHR30353:SF15">
    <property type="entry name" value="INNER MEMBRANE PROTEIN YABI"/>
    <property type="match status" value="1"/>
</dbReference>
<protein>
    <submittedName>
        <fullName evidence="11">VTT domain-containing protein</fullName>
    </submittedName>
</protein>
<feature type="transmembrane region" description="Helical" evidence="7">
    <location>
        <begin position="35"/>
        <end position="55"/>
    </location>
</feature>
<dbReference type="SUPFAM" id="SSF48317">
    <property type="entry name" value="Acid phosphatase/Vanadium-dependent haloperoxidase"/>
    <property type="match status" value="1"/>
</dbReference>
<comment type="subcellular location">
    <subcellularLocation>
        <location evidence="1">Cell membrane</location>
        <topology evidence="1">Multi-pass membrane protein</topology>
    </subcellularLocation>
</comment>
<dbReference type="PANTHER" id="PTHR30353">
    <property type="entry name" value="INNER MEMBRANE PROTEIN DEDA-RELATED"/>
    <property type="match status" value="1"/>
</dbReference>
<feature type="transmembrane region" description="Helical" evidence="7">
    <location>
        <begin position="393"/>
        <end position="412"/>
    </location>
</feature>
<dbReference type="InterPro" id="IPR032818">
    <property type="entry name" value="DedA-like"/>
</dbReference>
<feature type="transmembrane region" description="Helical" evidence="7">
    <location>
        <begin position="244"/>
        <end position="274"/>
    </location>
</feature>
<proteinExistence type="inferred from homology"/>
<feature type="transmembrane region" description="Helical" evidence="7">
    <location>
        <begin position="418"/>
        <end position="436"/>
    </location>
</feature>
<feature type="domain" description="Phosphatidic acid phosphatase type 2/haloperoxidase" evidence="8">
    <location>
        <begin position="358"/>
        <end position="432"/>
    </location>
</feature>
<feature type="transmembrane region" description="Helical" evidence="7">
    <location>
        <begin position="149"/>
        <end position="168"/>
    </location>
</feature>
<feature type="transmembrane region" description="Helical" evidence="7">
    <location>
        <begin position="294"/>
        <end position="319"/>
    </location>
</feature>
<dbReference type="GO" id="GO:0005886">
    <property type="term" value="C:plasma membrane"/>
    <property type="evidence" value="ECO:0007669"/>
    <property type="project" value="UniProtKB-SubCell"/>
</dbReference>
<feature type="transmembrane region" description="Helical" evidence="7">
    <location>
        <begin position="62"/>
        <end position="81"/>
    </location>
</feature>
<evidence type="ECO:0000313" key="11">
    <source>
        <dbReference type="EMBL" id="XCO75642.1"/>
    </source>
</evidence>
<dbReference type="CDD" id="cd03392">
    <property type="entry name" value="PAP2_like_2"/>
    <property type="match status" value="1"/>
</dbReference>
<keyword evidence="5 7" id="KW-1133">Transmembrane helix</keyword>
<dbReference type="InterPro" id="IPR032816">
    <property type="entry name" value="VTT_dom"/>
</dbReference>
<sequence>MEPAWLESATAWIAANPIAAGIVIFLIAFCDALVIVGIVVPALPLLFAVGALVGLGHINGPYALVCSTLGAFAGDGLSYWVGYRWGPTLRERWPFSRYPQWLDRGENLFRRHGSKSIVIARFVGAVRPFVPAIAGMLRMPMRRYAIPSLLACAAWSGLFLAPGWILGASYDAVAAVADRLAVVLGGLLAALALVWAGVLYTWRWFANHADNLLARALRWTRAHPRLGRYAAALIDPNRPESASLVMLAVCLLGISWIWFTLLATLLASGGPLAIDHSVHEFMWTLRNPLADRLMAGLASLGDPAVLAPAALAVLVYLAWRRRWMAAAHWVGAIVFGLALTSLLEAAIDMPRPPTAPAGFGFPSVAVTMTTIVFGFFAVLIARELPGRQRVWPYLLAGVVTTLVGFSRLYLGAHWPSDLVGGTLFGIVWLLVLGIAYRRHVARSFWMRPLAVLFYTVFAAAALWHAPRSADALLAKFAAAQPTAVLDAQAWWRSDWASLPAQRNERDARGRWPLDVQVAGPLPPLRASLEAAGWRVQEQANWLSTIALLDDDTPAREQAVLPATLDAQAEALLMLRDGPGPDLQYALRLWPAPAVLSDGTPLWVGTAQTLRLTKPFDAATLWLPQSDGGRAHAEVRKALTGFVLLEQAHPKNGAPVLRLRSQYRLPQTVAPAP</sequence>
<evidence type="ECO:0000256" key="2">
    <source>
        <dbReference type="ARBA" id="ARBA00010792"/>
    </source>
</evidence>
<evidence type="ECO:0000256" key="5">
    <source>
        <dbReference type="ARBA" id="ARBA00022989"/>
    </source>
</evidence>
<dbReference type="Pfam" id="PF01569">
    <property type="entry name" value="PAP2"/>
    <property type="match status" value="1"/>
</dbReference>
<evidence type="ECO:0000259" key="8">
    <source>
        <dbReference type="Pfam" id="PF01569"/>
    </source>
</evidence>
<dbReference type="InterPro" id="IPR036938">
    <property type="entry name" value="PAP2/HPO_sf"/>
</dbReference>
<dbReference type="RefSeq" id="WP_363798766.1">
    <property type="nucleotide sequence ID" value="NZ_CP159925.1"/>
</dbReference>
<feature type="transmembrane region" description="Helical" evidence="7">
    <location>
        <begin position="326"/>
        <end position="347"/>
    </location>
</feature>
<evidence type="ECO:0000259" key="9">
    <source>
        <dbReference type="Pfam" id="PF09335"/>
    </source>
</evidence>
<comment type="similarity">
    <text evidence="2">Belongs to the DedA family.</text>
</comment>
<evidence type="ECO:0000256" key="7">
    <source>
        <dbReference type="SAM" id="Phobius"/>
    </source>
</evidence>
<gene>
    <name evidence="11" type="ORF">ABU614_02280</name>
</gene>
<keyword evidence="4 7" id="KW-0812">Transmembrane</keyword>
<dbReference type="InterPro" id="IPR025902">
    <property type="entry name" value="LssY-like-C_dom"/>
</dbReference>
<feature type="transmembrane region" description="Helical" evidence="7">
    <location>
        <begin position="448"/>
        <end position="465"/>
    </location>
</feature>
<evidence type="ECO:0000256" key="3">
    <source>
        <dbReference type="ARBA" id="ARBA00022475"/>
    </source>
</evidence>
<reference evidence="11" key="1">
    <citation type="submission" date="2024-06" db="EMBL/GenBank/DDBJ databases">
        <authorList>
            <person name="Li S."/>
        </authorList>
    </citation>
    <scope>NUCLEOTIDE SEQUENCE</scope>
    <source>
        <strain evidence="11">SR10</strain>
    </source>
</reference>
<organism evidence="11">
    <name type="scientific">Lysobacter firmicutimachus</name>
    <dbReference type="NCBI Taxonomy" id="1792846"/>
    <lineage>
        <taxon>Bacteria</taxon>
        <taxon>Pseudomonadati</taxon>
        <taxon>Pseudomonadota</taxon>
        <taxon>Gammaproteobacteria</taxon>
        <taxon>Lysobacterales</taxon>
        <taxon>Lysobacteraceae</taxon>
        <taxon>Lysobacter</taxon>
    </lineage>
</organism>
<feature type="transmembrane region" description="Helical" evidence="7">
    <location>
        <begin position="12"/>
        <end position="29"/>
    </location>
</feature>
<evidence type="ECO:0000256" key="1">
    <source>
        <dbReference type="ARBA" id="ARBA00004651"/>
    </source>
</evidence>
<dbReference type="Gene3D" id="1.20.144.10">
    <property type="entry name" value="Phosphatidic acid phosphatase type 2/haloperoxidase"/>
    <property type="match status" value="1"/>
</dbReference>